<dbReference type="InterPro" id="IPR007052">
    <property type="entry name" value="CS_dom"/>
</dbReference>
<keyword evidence="4" id="KW-0223">Dioxygenase</keyword>
<dbReference type="InterPro" id="IPR051559">
    <property type="entry name" value="HIF_prolyl_hydroxylases"/>
</dbReference>
<dbReference type="Gene3D" id="2.60.120.620">
    <property type="entry name" value="q2cbj1_9rhob like domain"/>
    <property type="match status" value="1"/>
</dbReference>
<dbReference type="GO" id="GO:0031543">
    <property type="term" value="F:peptidyl-proline dioxygenase activity"/>
    <property type="evidence" value="ECO:0007669"/>
    <property type="project" value="TreeGrafter"/>
</dbReference>
<dbReference type="CDD" id="cd06467">
    <property type="entry name" value="p23_NUDC_like"/>
    <property type="match status" value="1"/>
</dbReference>
<keyword evidence="6" id="KW-0408">Iron</keyword>
<keyword evidence="3" id="KW-0847">Vitamin C</keyword>
<protein>
    <recommendedName>
        <fullName evidence="13">CS domain-containing protein</fullName>
    </recommendedName>
</protein>
<evidence type="ECO:0000313" key="12">
    <source>
        <dbReference type="Proteomes" id="UP000037460"/>
    </source>
</evidence>
<evidence type="ECO:0008006" key="13">
    <source>
        <dbReference type="Google" id="ProtNLM"/>
    </source>
</evidence>
<keyword evidence="5" id="KW-0560">Oxidoreductase</keyword>
<keyword evidence="7" id="KW-0175">Coiled coil</keyword>
<comment type="caution">
    <text evidence="11">The sequence shown here is derived from an EMBL/GenBank/DDBJ whole genome shotgun (WGS) entry which is preliminary data.</text>
</comment>
<dbReference type="EMBL" id="JWZX01002037">
    <property type="protein sequence ID" value="KOO31326.1"/>
    <property type="molecule type" value="Genomic_DNA"/>
</dbReference>
<feature type="domain" description="Fe2OG dioxygenase" evidence="10">
    <location>
        <begin position="345"/>
        <end position="443"/>
    </location>
</feature>
<evidence type="ECO:0000256" key="2">
    <source>
        <dbReference type="ARBA" id="ARBA00022723"/>
    </source>
</evidence>
<evidence type="ECO:0000256" key="6">
    <source>
        <dbReference type="ARBA" id="ARBA00023004"/>
    </source>
</evidence>
<evidence type="ECO:0000256" key="5">
    <source>
        <dbReference type="ARBA" id="ARBA00023002"/>
    </source>
</evidence>
<evidence type="ECO:0000313" key="11">
    <source>
        <dbReference type="EMBL" id="KOO31326.1"/>
    </source>
</evidence>
<evidence type="ECO:0000259" key="10">
    <source>
        <dbReference type="PROSITE" id="PS51471"/>
    </source>
</evidence>
<dbReference type="PANTHER" id="PTHR12907">
    <property type="entry name" value="EGL NINE HOMOLOG-RELATED"/>
    <property type="match status" value="1"/>
</dbReference>
<proteinExistence type="predicted"/>
<dbReference type="InterPro" id="IPR006620">
    <property type="entry name" value="Pro_4_hyd_alph"/>
</dbReference>
<dbReference type="InterPro" id="IPR008978">
    <property type="entry name" value="HSP20-like_chaperone"/>
</dbReference>
<reference evidence="12" key="1">
    <citation type="journal article" date="2015" name="PLoS Genet.">
        <title>Genome Sequence and Transcriptome Analyses of Chrysochromulina tobin: Metabolic Tools for Enhanced Algal Fitness in the Prominent Order Prymnesiales (Haptophyceae).</title>
        <authorList>
            <person name="Hovde B.T."/>
            <person name="Deodato C.R."/>
            <person name="Hunsperger H.M."/>
            <person name="Ryken S.A."/>
            <person name="Yost W."/>
            <person name="Jha R.K."/>
            <person name="Patterson J."/>
            <person name="Monnat R.J. Jr."/>
            <person name="Barlow S.B."/>
            <person name="Starkenburg S.R."/>
            <person name="Cattolico R.A."/>
        </authorList>
    </citation>
    <scope>NUCLEOTIDE SEQUENCE</scope>
    <source>
        <strain evidence="12">CCMP291</strain>
    </source>
</reference>
<dbReference type="PROSITE" id="PS51203">
    <property type="entry name" value="CS"/>
    <property type="match status" value="1"/>
</dbReference>
<dbReference type="OrthoDB" id="76265at2759"/>
<dbReference type="AlphaFoldDB" id="A0A0M0JXD5"/>
<evidence type="ECO:0000256" key="1">
    <source>
        <dbReference type="ARBA" id="ARBA00001961"/>
    </source>
</evidence>
<accession>A0A0M0JXD5</accession>
<dbReference type="PANTHER" id="PTHR12907:SF26">
    <property type="entry name" value="HIF PROLYL HYDROXYLASE, ISOFORM C"/>
    <property type="match status" value="1"/>
</dbReference>
<evidence type="ECO:0000256" key="3">
    <source>
        <dbReference type="ARBA" id="ARBA00022896"/>
    </source>
</evidence>
<dbReference type="Pfam" id="PF04969">
    <property type="entry name" value="CS"/>
    <property type="match status" value="1"/>
</dbReference>
<dbReference type="GO" id="GO:0031418">
    <property type="term" value="F:L-ascorbic acid binding"/>
    <property type="evidence" value="ECO:0007669"/>
    <property type="project" value="UniProtKB-KW"/>
</dbReference>
<sequence>MLKLESEGEAMLEKNMTPSERAARAAKQDAYAAKLRAQRSELEAKEAAMEAERRKAAANHIAGTMGIGRVAVDVGDVRSAYEYEIHFDTLELYVPLPASVTKANQLSVDVSPRQLSIGLKGERQPFLKGTFKGTVHPDDTVWTLEKAHARPGSLELKLEISKTTPGQHWPGALELPDGWCCRWAQPPTVPPAAPPPAKPALLSLTAPPPGSPNDLAPLSALAGSSRTLEARMVAVRPSLLESGYAILDDALDAPTAALLRAELGVLKAKGALRAHQFGFKDEEAGVAQVYTKPHIWEAETTDASVAEAAPRLLAALESLAVPRAAAAAFPTLQLVDGRPLEQSAGATGVVVKLQCNEGAGGCFPLHYDNAGPPSRRRLTCLFYLSVGWSEMDGGELQLVPWLGAPVTIAPLSGRCVLFLSDIVLHRVLPCRHERFCFTIWMDAIPSATNRPEHLRLDVRTVRDPAADLRLHAAQRLLSRAVYDEEYARSLSDCFEGAPAVGKALLAAHSKHVHVSRSNAAFSRLADQARALKQVTTPESDTATAATLPVFKDSPQQVASSVVASSVVASSVVASSVVASSVVARVLALDRSRVHVKVRVRGF</sequence>
<evidence type="ECO:0000256" key="7">
    <source>
        <dbReference type="SAM" id="Coils"/>
    </source>
</evidence>
<evidence type="ECO:0000259" key="9">
    <source>
        <dbReference type="PROSITE" id="PS51203"/>
    </source>
</evidence>
<organism evidence="11 12">
    <name type="scientific">Chrysochromulina tobinii</name>
    <dbReference type="NCBI Taxonomy" id="1460289"/>
    <lineage>
        <taxon>Eukaryota</taxon>
        <taxon>Haptista</taxon>
        <taxon>Haptophyta</taxon>
        <taxon>Prymnesiophyceae</taxon>
        <taxon>Prymnesiales</taxon>
        <taxon>Chrysochromulinaceae</taxon>
        <taxon>Chrysochromulina</taxon>
    </lineage>
</organism>
<evidence type="ECO:0000256" key="8">
    <source>
        <dbReference type="SAM" id="MobiDB-lite"/>
    </source>
</evidence>
<dbReference type="InterPro" id="IPR005123">
    <property type="entry name" value="Oxoglu/Fe-dep_dioxygenase_dom"/>
</dbReference>
<dbReference type="Pfam" id="PF13640">
    <property type="entry name" value="2OG-FeII_Oxy_3"/>
    <property type="match status" value="1"/>
</dbReference>
<dbReference type="SUPFAM" id="SSF49764">
    <property type="entry name" value="HSP20-like chaperones"/>
    <property type="match status" value="1"/>
</dbReference>
<dbReference type="GO" id="GO:0008198">
    <property type="term" value="F:ferrous iron binding"/>
    <property type="evidence" value="ECO:0007669"/>
    <property type="project" value="TreeGrafter"/>
</dbReference>
<dbReference type="SMART" id="SM00702">
    <property type="entry name" value="P4Hc"/>
    <property type="match status" value="1"/>
</dbReference>
<keyword evidence="12" id="KW-1185">Reference proteome</keyword>
<evidence type="ECO:0000256" key="4">
    <source>
        <dbReference type="ARBA" id="ARBA00022964"/>
    </source>
</evidence>
<dbReference type="Gene3D" id="2.60.40.790">
    <property type="match status" value="1"/>
</dbReference>
<gene>
    <name evidence="11" type="ORF">Ctob_007107</name>
</gene>
<comment type="cofactor">
    <cofactor evidence="1">
        <name>L-ascorbate</name>
        <dbReference type="ChEBI" id="CHEBI:38290"/>
    </cofactor>
</comment>
<keyword evidence="2" id="KW-0479">Metal-binding</keyword>
<feature type="domain" description="CS" evidence="9">
    <location>
        <begin position="76"/>
        <end position="173"/>
    </location>
</feature>
<dbReference type="InterPro" id="IPR044862">
    <property type="entry name" value="Pro_4_hyd_alph_FE2OG_OXY"/>
</dbReference>
<dbReference type="Proteomes" id="UP000037460">
    <property type="component" value="Unassembled WGS sequence"/>
</dbReference>
<name>A0A0M0JXD5_9EUKA</name>
<feature type="coiled-coil region" evidence="7">
    <location>
        <begin position="32"/>
        <end position="59"/>
    </location>
</feature>
<feature type="region of interest" description="Disordered" evidence="8">
    <location>
        <begin position="1"/>
        <end position="28"/>
    </location>
</feature>
<dbReference type="PROSITE" id="PS51471">
    <property type="entry name" value="FE2OG_OXY"/>
    <property type="match status" value="1"/>
</dbReference>
<dbReference type="GO" id="GO:0071456">
    <property type="term" value="P:cellular response to hypoxia"/>
    <property type="evidence" value="ECO:0007669"/>
    <property type="project" value="TreeGrafter"/>
</dbReference>